<keyword evidence="2" id="KW-1185">Reference proteome</keyword>
<evidence type="ECO:0000313" key="1">
    <source>
        <dbReference type="EMBL" id="KZV16400.1"/>
    </source>
</evidence>
<accession>A0A2Z7ABM8</accession>
<dbReference type="AlphaFoldDB" id="A0A2Z7ABM8"/>
<dbReference type="EMBL" id="KV019062">
    <property type="protein sequence ID" value="KZV16400.1"/>
    <property type="molecule type" value="Genomic_DNA"/>
</dbReference>
<evidence type="ECO:0000313" key="2">
    <source>
        <dbReference type="Proteomes" id="UP000250235"/>
    </source>
</evidence>
<sequence length="104" mass="11429">MFSNKLFNSCLLSCCLFFVTTLRATAVSFLRLVVAPLQFTSHLVFLFISATGCPDVDFEVLATASCWSYHRKEHLLIISSAECDDITADVIIADSRACASLLVC</sequence>
<name>A0A2Z7ABM8_9LAMI</name>
<dbReference type="Proteomes" id="UP000250235">
    <property type="component" value="Unassembled WGS sequence"/>
</dbReference>
<proteinExistence type="predicted"/>
<organism evidence="1 2">
    <name type="scientific">Dorcoceras hygrometricum</name>
    <dbReference type="NCBI Taxonomy" id="472368"/>
    <lineage>
        <taxon>Eukaryota</taxon>
        <taxon>Viridiplantae</taxon>
        <taxon>Streptophyta</taxon>
        <taxon>Embryophyta</taxon>
        <taxon>Tracheophyta</taxon>
        <taxon>Spermatophyta</taxon>
        <taxon>Magnoliopsida</taxon>
        <taxon>eudicotyledons</taxon>
        <taxon>Gunneridae</taxon>
        <taxon>Pentapetalae</taxon>
        <taxon>asterids</taxon>
        <taxon>lamiids</taxon>
        <taxon>Lamiales</taxon>
        <taxon>Gesneriaceae</taxon>
        <taxon>Didymocarpoideae</taxon>
        <taxon>Trichosporeae</taxon>
        <taxon>Loxocarpinae</taxon>
        <taxon>Dorcoceras</taxon>
    </lineage>
</organism>
<gene>
    <name evidence="1" type="ORF">F511_35293</name>
</gene>
<reference evidence="1 2" key="1">
    <citation type="journal article" date="2015" name="Proc. Natl. Acad. Sci. U.S.A.">
        <title>The resurrection genome of Boea hygrometrica: A blueprint for survival of dehydration.</title>
        <authorList>
            <person name="Xiao L."/>
            <person name="Yang G."/>
            <person name="Zhang L."/>
            <person name="Yang X."/>
            <person name="Zhao S."/>
            <person name="Ji Z."/>
            <person name="Zhou Q."/>
            <person name="Hu M."/>
            <person name="Wang Y."/>
            <person name="Chen M."/>
            <person name="Xu Y."/>
            <person name="Jin H."/>
            <person name="Xiao X."/>
            <person name="Hu G."/>
            <person name="Bao F."/>
            <person name="Hu Y."/>
            <person name="Wan P."/>
            <person name="Li L."/>
            <person name="Deng X."/>
            <person name="Kuang T."/>
            <person name="Xiang C."/>
            <person name="Zhu J.K."/>
            <person name="Oliver M.J."/>
            <person name="He Y."/>
        </authorList>
    </citation>
    <scope>NUCLEOTIDE SEQUENCE [LARGE SCALE GENOMIC DNA]</scope>
    <source>
        <strain evidence="2">cv. XS01</strain>
    </source>
</reference>
<protein>
    <submittedName>
        <fullName evidence="1">Uncharacterized protein</fullName>
    </submittedName>
</protein>